<dbReference type="AlphaFoldDB" id="A0A6V7HL60"/>
<organism evidence="2 3">
    <name type="scientific">Heterotrigona itama</name>
    <dbReference type="NCBI Taxonomy" id="395501"/>
    <lineage>
        <taxon>Eukaryota</taxon>
        <taxon>Metazoa</taxon>
        <taxon>Ecdysozoa</taxon>
        <taxon>Arthropoda</taxon>
        <taxon>Hexapoda</taxon>
        <taxon>Insecta</taxon>
        <taxon>Pterygota</taxon>
        <taxon>Neoptera</taxon>
        <taxon>Endopterygota</taxon>
        <taxon>Hymenoptera</taxon>
        <taxon>Apocrita</taxon>
        <taxon>Aculeata</taxon>
        <taxon>Apoidea</taxon>
        <taxon>Anthophila</taxon>
        <taxon>Apidae</taxon>
        <taxon>Heterotrigona</taxon>
    </lineage>
</organism>
<dbReference type="GO" id="GO:0009055">
    <property type="term" value="F:electron transfer activity"/>
    <property type="evidence" value="ECO:0007669"/>
    <property type="project" value="InterPro"/>
</dbReference>
<dbReference type="Gene3D" id="1.20.810.10">
    <property type="entry name" value="Cytochrome Bc1 Complex, Chain C"/>
    <property type="match status" value="1"/>
</dbReference>
<evidence type="ECO:0000259" key="1">
    <source>
        <dbReference type="Pfam" id="PF00033"/>
    </source>
</evidence>
<dbReference type="InterPro" id="IPR016174">
    <property type="entry name" value="Di-haem_cyt_TM"/>
</dbReference>
<evidence type="ECO:0000313" key="2">
    <source>
        <dbReference type="EMBL" id="CAD1480524.1"/>
    </source>
</evidence>
<dbReference type="OrthoDB" id="7526385at2759"/>
<dbReference type="SUPFAM" id="SSF81342">
    <property type="entry name" value="Transmembrane di-heme cytochromes"/>
    <property type="match status" value="1"/>
</dbReference>
<feature type="non-terminal residue" evidence="2">
    <location>
        <position position="1"/>
    </location>
</feature>
<protein>
    <recommendedName>
        <fullName evidence="1">Cytochrome b/b6 N-terminal region profile domain-containing protein</fullName>
    </recommendedName>
</protein>
<comment type="caution">
    <text evidence="2">The sequence shown here is derived from an EMBL/GenBank/DDBJ whole genome shotgun (WGS) entry which is preliminary data.</text>
</comment>
<dbReference type="GO" id="GO:0016020">
    <property type="term" value="C:membrane"/>
    <property type="evidence" value="ECO:0007669"/>
    <property type="project" value="InterPro"/>
</dbReference>
<name>A0A6V7HL60_9HYME</name>
<dbReference type="GO" id="GO:0016491">
    <property type="term" value="F:oxidoreductase activity"/>
    <property type="evidence" value="ECO:0007669"/>
    <property type="project" value="InterPro"/>
</dbReference>
<dbReference type="GO" id="GO:0022904">
    <property type="term" value="P:respiratory electron transport chain"/>
    <property type="evidence" value="ECO:0007669"/>
    <property type="project" value="InterPro"/>
</dbReference>
<dbReference type="EMBL" id="CAJDYZ010012071">
    <property type="protein sequence ID" value="CAD1480524.1"/>
    <property type="molecule type" value="Genomic_DNA"/>
</dbReference>
<gene>
    <name evidence="2" type="ORF">MHI_LOCUS941001</name>
</gene>
<sequence length="94" mass="10639">LSGLFSSIHYCPNVDLAFKRVSYIMKDVKSGWLIRLIHINDRSSLNSAKFNYISINSYCILRICSSLRSDIILRSNSLITNLLSAVPSQCRNVT</sequence>
<feature type="domain" description="Cytochrome b/b6 N-terminal region profile" evidence="1">
    <location>
        <begin position="1"/>
        <end position="45"/>
    </location>
</feature>
<dbReference type="Proteomes" id="UP000752696">
    <property type="component" value="Unassembled WGS sequence"/>
</dbReference>
<proteinExistence type="predicted"/>
<dbReference type="InterPro" id="IPR005797">
    <property type="entry name" value="Cyt_b/b6_N"/>
</dbReference>
<reference evidence="2" key="1">
    <citation type="submission" date="2020-07" db="EMBL/GenBank/DDBJ databases">
        <authorList>
            <person name="Nazaruddin N."/>
        </authorList>
    </citation>
    <scope>NUCLEOTIDE SEQUENCE</scope>
</reference>
<evidence type="ECO:0000313" key="3">
    <source>
        <dbReference type="Proteomes" id="UP000752696"/>
    </source>
</evidence>
<dbReference type="InterPro" id="IPR027387">
    <property type="entry name" value="Cytb/b6-like_sf"/>
</dbReference>
<keyword evidence="3" id="KW-1185">Reference proteome</keyword>
<accession>A0A6V7HL60</accession>
<dbReference type="Pfam" id="PF00033">
    <property type="entry name" value="Cytochrome_B"/>
    <property type="match status" value="1"/>
</dbReference>